<dbReference type="EMBL" id="KR029594">
    <property type="protein sequence ID" value="AKH47454.1"/>
    <property type="molecule type" value="Genomic_DNA"/>
</dbReference>
<reference evidence="1" key="1">
    <citation type="journal article" date="2015" name="Front. Microbiol.">
        <title>Combining genomic sequencing methods to explore viral diversity and reveal potential virus-host interactions.</title>
        <authorList>
            <person name="Chow C.E."/>
            <person name="Winget D.M."/>
            <person name="White R.A.III."/>
            <person name="Hallam S.J."/>
            <person name="Suttle C.A."/>
        </authorList>
    </citation>
    <scope>NUCLEOTIDE SEQUENCE</scope>
    <source>
        <strain evidence="1">H4084988</strain>
    </source>
</reference>
<organism evidence="1">
    <name type="scientific">uncultured marine virus</name>
    <dbReference type="NCBI Taxonomy" id="186617"/>
    <lineage>
        <taxon>Viruses</taxon>
        <taxon>environmental samples</taxon>
    </lineage>
</organism>
<evidence type="ECO:0000313" key="1">
    <source>
        <dbReference type="EMBL" id="AKH47454.1"/>
    </source>
</evidence>
<protein>
    <submittedName>
        <fullName evidence="1">Uncharacterized protein</fullName>
    </submittedName>
</protein>
<sequence>MSKVSNGPGAVGDIPGLNSTSTFTMNPTYNKRTSSIPILSAAQTVTDSFMDVGSEISCGTYRYLYLYMTTTIQQANNLRFKFMAKHESGGAEECAMDEGFVSISGTTVTAPSTAAIDYWEQTEDVNADWLIKIELNNCIPYVQVMVLEGTDGGTDATVDTLDAVLGY</sequence>
<reference evidence="1" key="2">
    <citation type="submission" date="2015-03" db="EMBL/GenBank/DDBJ databases">
        <authorList>
            <person name="Chow C.-E.T."/>
            <person name="Winget D.M."/>
            <person name="White R.A.III."/>
            <person name="Hallam S.J."/>
            <person name="Suttle C.A."/>
        </authorList>
    </citation>
    <scope>NUCLEOTIDE SEQUENCE</scope>
    <source>
        <strain evidence="1">H4084988</strain>
    </source>
</reference>
<proteinExistence type="predicted"/>
<accession>A0A0F7L4H9</accession>
<name>A0A0F7L4H9_9VIRU</name>